<comment type="subcellular location">
    <subcellularLocation>
        <location evidence="2">Chromosome</location>
        <location evidence="2">Centromere</location>
        <location evidence="2">Kinetochore</location>
    </subcellularLocation>
    <subcellularLocation>
        <location evidence="1">Nucleus</location>
    </subcellularLocation>
</comment>
<evidence type="ECO:0000256" key="11">
    <source>
        <dbReference type="ARBA" id="ARBA00023328"/>
    </source>
</evidence>
<dbReference type="InterPro" id="IPR005549">
    <property type="entry name" value="Kinetochore_Nuf2_N"/>
</dbReference>
<proteinExistence type="inferred from homology"/>
<dbReference type="Gene3D" id="1.10.418.60">
    <property type="entry name" value="Ncd80 complex, Nuf2 subunit"/>
    <property type="match status" value="1"/>
</dbReference>
<evidence type="ECO:0000259" key="14">
    <source>
        <dbReference type="Pfam" id="PF18595"/>
    </source>
</evidence>
<evidence type="ECO:0000256" key="8">
    <source>
        <dbReference type="ARBA" id="ARBA00023054"/>
    </source>
</evidence>
<dbReference type="GO" id="GO:0007052">
    <property type="term" value="P:mitotic spindle organization"/>
    <property type="evidence" value="ECO:0007669"/>
    <property type="project" value="TreeGrafter"/>
</dbReference>
<feature type="coiled-coil region" evidence="12">
    <location>
        <begin position="152"/>
        <end position="242"/>
    </location>
</feature>
<evidence type="ECO:0000256" key="4">
    <source>
        <dbReference type="ARBA" id="ARBA00022454"/>
    </source>
</evidence>
<evidence type="ECO:0000256" key="12">
    <source>
        <dbReference type="SAM" id="Coils"/>
    </source>
</evidence>
<organism evidence="15">
    <name type="scientific">Attheya septentrionalis</name>
    <dbReference type="NCBI Taxonomy" id="420275"/>
    <lineage>
        <taxon>Eukaryota</taxon>
        <taxon>Sar</taxon>
        <taxon>Stramenopiles</taxon>
        <taxon>Ochrophyta</taxon>
        <taxon>Bacillariophyta</taxon>
        <taxon>Coscinodiscophyceae</taxon>
        <taxon>Chaetocerotophycidae</taxon>
        <taxon>Chaetocerotales</taxon>
        <taxon>Attheyaceae</taxon>
        <taxon>Attheya</taxon>
    </lineage>
</organism>
<evidence type="ECO:0000256" key="9">
    <source>
        <dbReference type="ARBA" id="ARBA00023242"/>
    </source>
</evidence>
<dbReference type="GO" id="GO:0031262">
    <property type="term" value="C:Ndc80 complex"/>
    <property type="evidence" value="ECO:0007669"/>
    <property type="project" value="InterPro"/>
</dbReference>
<dbReference type="GO" id="GO:0051383">
    <property type="term" value="P:kinetochore organization"/>
    <property type="evidence" value="ECO:0007669"/>
    <property type="project" value="TreeGrafter"/>
</dbReference>
<evidence type="ECO:0000256" key="1">
    <source>
        <dbReference type="ARBA" id="ARBA00004123"/>
    </source>
</evidence>
<comment type="similarity">
    <text evidence="3">Belongs to the NUF2 family.</text>
</comment>
<keyword evidence="6" id="KW-0498">Mitosis</keyword>
<evidence type="ECO:0000256" key="6">
    <source>
        <dbReference type="ARBA" id="ARBA00022776"/>
    </source>
</evidence>
<keyword evidence="10" id="KW-0131">Cell cycle</keyword>
<evidence type="ECO:0000256" key="10">
    <source>
        <dbReference type="ARBA" id="ARBA00023306"/>
    </source>
</evidence>
<dbReference type="Pfam" id="PF18595">
    <property type="entry name" value="Nuf2_DHR10-like"/>
    <property type="match status" value="1"/>
</dbReference>
<keyword evidence="5" id="KW-0132">Cell division</keyword>
<keyword evidence="8 12" id="KW-0175">Coiled coil</keyword>
<feature type="domain" description="Nuf2 DHR10-like" evidence="14">
    <location>
        <begin position="268"/>
        <end position="381"/>
    </location>
</feature>
<evidence type="ECO:0000259" key="13">
    <source>
        <dbReference type="Pfam" id="PF03800"/>
    </source>
</evidence>
<evidence type="ECO:0000313" key="15">
    <source>
        <dbReference type="EMBL" id="CAD9826374.1"/>
    </source>
</evidence>
<protein>
    <recommendedName>
        <fullName evidence="16">Kinetochore protein Nuf2</fullName>
    </recommendedName>
</protein>
<evidence type="ECO:0000256" key="2">
    <source>
        <dbReference type="ARBA" id="ARBA00004629"/>
    </source>
</evidence>
<keyword evidence="11" id="KW-0137">Centromere</keyword>
<keyword evidence="4" id="KW-0158">Chromosome</keyword>
<keyword evidence="7" id="KW-0995">Kinetochore</keyword>
<dbReference type="InterPro" id="IPR041112">
    <property type="entry name" value="Nuf2_DHR10-like"/>
</dbReference>
<dbReference type="PANTHER" id="PTHR21650">
    <property type="entry name" value="MEMBRALIN/KINETOCHORE PROTEIN NUF2"/>
    <property type="match status" value="1"/>
</dbReference>
<dbReference type="GO" id="GO:0005634">
    <property type="term" value="C:nucleus"/>
    <property type="evidence" value="ECO:0007669"/>
    <property type="project" value="UniProtKB-SubCell"/>
</dbReference>
<reference evidence="15" key="1">
    <citation type="submission" date="2021-01" db="EMBL/GenBank/DDBJ databases">
        <authorList>
            <person name="Corre E."/>
            <person name="Pelletier E."/>
            <person name="Niang G."/>
            <person name="Scheremetjew M."/>
            <person name="Finn R."/>
            <person name="Kale V."/>
            <person name="Holt S."/>
            <person name="Cochrane G."/>
            <person name="Meng A."/>
            <person name="Brown T."/>
            <person name="Cohen L."/>
        </authorList>
    </citation>
    <scope>NUCLEOTIDE SEQUENCE</scope>
    <source>
        <strain evidence="15">CCMP2084</strain>
    </source>
</reference>
<keyword evidence="9" id="KW-0539">Nucleus</keyword>
<evidence type="ECO:0000256" key="3">
    <source>
        <dbReference type="ARBA" id="ARBA00005498"/>
    </source>
</evidence>
<feature type="domain" description="Kinetochore protein Nuf2 N-terminal" evidence="13">
    <location>
        <begin position="11"/>
        <end position="150"/>
    </location>
</feature>
<evidence type="ECO:0000256" key="7">
    <source>
        <dbReference type="ARBA" id="ARBA00022838"/>
    </source>
</evidence>
<accession>A0A7S2XTJ4</accession>
<dbReference type="InterPro" id="IPR038275">
    <property type="entry name" value="Nuf2_N_sf"/>
</dbReference>
<dbReference type="Pfam" id="PF03800">
    <property type="entry name" value="Nuf2"/>
    <property type="match status" value="1"/>
</dbReference>
<dbReference type="PANTHER" id="PTHR21650:SF2">
    <property type="entry name" value="KINETOCHORE PROTEIN NUF2"/>
    <property type="match status" value="1"/>
</dbReference>
<dbReference type="GO" id="GO:0044877">
    <property type="term" value="F:protein-containing complex binding"/>
    <property type="evidence" value="ECO:0007669"/>
    <property type="project" value="TreeGrafter"/>
</dbReference>
<dbReference type="GO" id="GO:0051315">
    <property type="term" value="P:attachment of mitotic spindle microtubules to kinetochore"/>
    <property type="evidence" value="ECO:0007669"/>
    <property type="project" value="TreeGrafter"/>
</dbReference>
<feature type="coiled-coil region" evidence="12">
    <location>
        <begin position="323"/>
        <end position="364"/>
    </location>
</feature>
<dbReference type="GO" id="GO:0045132">
    <property type="term" value="P:meiotic chromosome segregation"/>
    <property type="evidence" value="ECO:0007669"/>
    <property type="project" value="TreeGrafter"/>
</dbReference>
<evidence type="ECO:0000256" key="5">
    <source>
        <dbReference type="ARBA" id="ARBA00022618"/>
    </source>
</evidence>
<sequence>MDHTGGLQQSYAFPMLKNAEIMQCMSELGLEMTEDQLMQPNRHRDVVRRVFIMLVDLCLGMSEVELRAPSEAVKKQRQSLSYPSLHEDSVNDLKLLNASIKLMGICGVHDFGMKDFHSPTAKKFRRQLSGAINLAKFREDRLETYALLQQDRNDVSVALQQAAEENELLTNQLEESKEEDSERLQQMDEVENDCAEIEGEIAQQNKVQTSIRQQSTELKKKANDLKDKIATAALALQEAIAEERMLSSKIVVSPETIQVELQKASRLLEVEKGECKIAEQGAELASTKVSNVIQAQKDIEIVRKVLGEVKIEENKLTNIEYEVRSSKKSVEQKQRELDELVEIKETLEREINRIDDKIAHVRKQGKARMDAAADAVEGAKQDLLIVEREKREGMALIEQSEAELLAKQTDFEREQHKTNEEIEEMVGAFRGLEKAFLVQDGRERTAISG</sequence>
<gene>
    <name evidence="15" type="ORF">ASEP1449_LOCUS18208</name>
</gene>
<dbReference type="AlphaFoldDB" id="A0A7S2XTJ4"/>
<dbReference type="GO" id="GO:0051301">
    <property type="term" value="P:cell division"/>
    <property type="evidence" value="ECO:0007669"/>
    <property type="project" value="UniProtKB-KW"/>
</dbReference>
<name>A0A7S2XTJ4_9STRA</name>
<dbReference type="EMBL" id="HBHQ01026892">
    <property type="protein sequence ID" value="CAD9826374.1"/>
    <property type="molecule type" value="Transcribed_RNA"/>
</dbReference>
<evidence type="ECO:0008006" key="16">
    <source>
        <dbReference type="Google" id="ProtNLM"/>
    </source>
</evidence>